<dbReference type="KEGG" id="vg:77930731"/>
<name>A0A0U4K408_9CAUD</name>
<accession>A0A0U4K408</accession>
<dbReference type="GeneID" id="77930731"/>
<proteinExistence type="predicted"/>
<evidence type="ECO:0000313" key="1">
    <source>
        <dbReference type="EMBL" id="ALY07651.1"/>
    </source>
</evidence>
<dbReference type="RefSeq" id="YP_010654878.1">
    <property type="nucleotide sequence ID" value="NC_070817.1"/>
</dbReference>
<dbReference type="EMBL" id="KU252585">
    <property type="protein sequence ID" value="ALY07651.1"/>
    <property type="molecule type" value="Genomic_DNA"/>
</dbReference>
<protein>
    <submittedName>
        <fullName evidence="1">Uncharacterized protein</fullName>
    </submittedName>
</protein>
<evidence type="ECO:0000313" key="2">
    <source>
        <dbReference type="Proteomes" id="UP000221715"/>
    </source>
</evidence>
<reference evidence="1 2" key="1">
    <citation type="submission" date="2015-12" db="EMBL/GenBank/DDBJ databases">
        <authorList>
            <person name="Pope W.H."/>
            <person name="Montgomery M.T."/>
            <person name="Garlena R.A."/>
            <person name="Russell D.A."/>
            <person name="Jacobs-Sera D."/>
            <person name="Hendrix R.W."/>
            <person name="Hatfull G.F."/>
        </authorList>
    </citation>
    <scope>NUCLEOTIDE SEQUENCE [LARGE SCALE GENOMIC DNA]</scope>
</reference>
<keyword evidence="2" id="KW-1185">Reference proteome</keyword>
<sequence length="175" mass="18431">MPLMFESSGVAPVPHLNDHDHRSVTGYDQPMKHTFAAVTLSLLAVVLIGCGSASSPSGGSGTSVISTDESSYSIDSWRNWGRAGVEWLSECDEYAWGCVNDQAGDLLTAASTLPTDDTGAGALLPVYAYQNTYREYVAEGCESGSTTSLNCSVKLQQLSVGRKNITNAALELSGS</sequence>
<gene>
    <name evidence="1" type="primary">17</name>
    <name evidence="1" type="ORF">PBI_HOWE_17</name>
</gene>
<organism evidence="1 2">
    <name type="scientific">Gordonia phage Howe</name>
    <dbReference type="NCBI Taxonomy" id="1777061"/>
    <lineage>
        <taxon>Viruses</taxon>
        <taxon>Duplodnaviria</taxon>
        <taxon>Heunggongvirae</taxon>
        <taxon>Uroviricota</taxon>
        <taxon>Caudoviricetes</taxon>
        <taxon>Howevirus</taxon>
        <taxon>Howevirus howe</taxon>
    </lineage>
</organism>
<dbReference type="Proteomes" id="UP000221715">
    <property type="component" value="Genome"/>
</dbReference>